<dbReference type="Pfam" id="PF02518">
    <property type="entry name" value="HATPase_c"/>
    <property type="match status" value="1"/>
</dbReference>
<dbReference type="CDD" id="cd00075">
    <property type="entry name" value="HATPase"/>
    <property type="match status" value="1"/>
</dbReference>
<feature type="signal peptide" evidence="10">
    <location>
        <begin position="1"/>
        <end position="27"/>
    </location>
</feature>
<evidence type="ECO:0000256" key="3">
    <source>
        <dbReference type="ARBA" id="ARBA00022553"/>
    </source>
</evidence>
<dbReference type="SUPFAM" id="SSF55874">
    <property type="entry name" value="ATPase domain of HSP90 chaperone/DNA topoisomerase II/histidine kinase"/>
    <property type="match status" value="1"/>
</dbReference>
<dbReference type="SMART" id="SM00387">
    <property type="entry name" value="HATPase_c"/>
    <property type="match status" value="1"/>
</dbReference>
<dbReference type="Gene3D" id="3.30.565.10">
    <property type="entry name" value="Histidine kinase-like ATPase, C-terminal domain"/>
    <property type="match status" value="1"/>
</dbReference>
<dbReference type="InterPro" id="IPR036890">
    <property type="entry name" value="HATPase_C_sf"/>
</dbReference>
<dbReference type="AlphaFoldDB" id="E4TRH1"/>
<feature type="chain" id="PRO_5003189790" description="histidine kinase" evidence="10">
    <location>
        <begin position="28"/>
        <end position="637"/>
    </location>
</feature>
<dbReference type="Gene3D" id="1.25.40.10">
    <property type="entry name" value="Tetratricopeptide repeat domain"/>
    <property type="match status" value="1"/>
</dbReference>
<dbReference type="SUPFAM" id="SSF47384">
    <property type="entry name" value="Homodimeric domain of signal transducing histidine kinase"/>
    <property type="match status" value="1"/>
</dbReference>
<dbReference type="PRINTS" id="PR00344">
    <property type="entry name" value="BCTRLSENSOR"/>
</dbReference>
<dbReference type="eggNOG" id="COG2205">
    <property type="taxonomic scope" value="Bacteria"/>
</dbReference>
<evidence type="ECO:0000256" key="5">
    <source>
        <dbReference type="ARBA" id="ARBA00022777"/>
    </source>
</evidence>
<dbReference type="InterPro" id="IPR004358">
    <property type="entry name" value="Sig_transdc_His_kin-like_C"/>
</dbReference>
<feature type="coiled-coil region" evidence="8">
    <location>
        <begin position="334"/>
        <end position="361"/>
    </location>
</feature>
<evidence type="ECO:0000256" key="7">
    <source>
        <dbReference type="PROSITE-ProRule" id="PRU00339"/>
    </source>
</evidence>
<dbReference type="InterPro" id="IPR019734">
    <property type="entry name" value="TPR_rpt"/>
</dbReference>
<feature type="transmembrane region" description="Helical" evidence="9">
    <location>
        <begin position="364"/>
        <end position="387"/>
    </location>
</feature>
<name>E4TRH1_MARTH</name>
<dbReference type="OrthoDB" id="1269247at2"/>
<evidence type="ECO:0000256" key="2">
    <source>
        <dbReference type="ARBA" id="ARBA00012438"/>
    </source>
</evidence>
<sequence>MSKVKSKYVFINFICLLLLTASTNLLSQNISKMEDSLLNNQLSNSNRIKIHNILAREYSFVNPIKSIENAEMALELSNKMNDLTGVANAYRILGSVYAQNDNYYQGMEFFLSALDIFEDNGDSLGIGNVYTSMGHYYSRLGLIEQQIFYHKKSLEIFRNLGNQARIGIATHNLSETYLVFGKYEECEKLAFESVEINKRVKNRSVLSSCYNVLGRLQVELGNEQLAKEYFYKVLTISEQLGENSQKLATVGALINLANVEESNQNYEAMLNYLLKAIEFSGVSLLSEELADILLKLTSYYVDTGQLDSAKSYGKKYQELLQKKRAKQAEDRYKLISSVEAAHNLQKERDQLEESNLLKESKLQLAYISIILISVIILILIWTLLLNIRKNKILAKQQKTIESQKLRLESLNFTKDKFFGIVAHDIKAPLNNMKALSDLMLSHIDRLEKKEIREMAQMTSNSLKSTIKMADNLISWARLQMGDVAVDQSLVDVGNNLADIVTLFKDIAAKKQIEMLSSFESDLKIIVDPNQLEFIIRNLLNNAVKFTRAHGMIKISGQQENNKVIITVADNGIGMPDEIKENVFKLESKHSMKGTDGEKGTGLGLMLCQEFITLNNGVLTIESKEDQGTVITLTFDAA</sequence>
<keyword evidence="9" id="KW-0812">Transmembrane</keyword>
<protein>
    <recommendedName>
        <fullName evidence="2">histidine kinase</fullName>
        <ecNumber evidence="2">2.7.13.3</ecNumber>
    </recommendedName>
</protein>
<gene>
    <name evidence="12" type="ordered locus">Ftrac_0703</name>
</gene>
<dbReference type="SMART" id="SM00388">
    <property type="entry name" value="HisKA"/>
    <property type="match status" value="1"/>
</dbReference>
<dbReference type="EMBL" id="CP002349">
    <property type="protein sequence ID" value="ADR20705.1"/>
    <property type="molecule type" value="Genomic_DNA"/>
</dbReference>
<keyword evidence="8" id="KW-0175">Coiled coil</keyword>
<dbReference type="eggNOG" id="COG0457">
    <property type="taxonomic scope" value="Bacteria"/>
</dbReference>
<dbReference type="InterPro" id="IPR011990">
    <property type="entry name" value="TPR-like_helical_dom_sf"/>
</dbReference>
<evidence type="ECO:0000259" key="11">
    <source>
        <dbReference type="PROSITE" id="PS50109"/>
    </source>
</evidence>
<dbReference type="PROSITE" id="PS50005">
    <property type="entry name" value="TPR"/>
    <property type="match status" value="1"/>
</dbReference>
<keyword evidence="3" id="KW-0597">Phosphoprotein</keyword>
<dbReference type="KEGG" id="mtt:Ftrac_0703"/>
<dbReference type="Gene3D" id="1.10.287.130">
    <property type="match status" value="1"/>
</dbReference>
<keyword evidence="5 12" id="KW-0418">Kinase</keyword>
<accession>E4TRH1</accession>
<dbReference type="HOGENOM" id="CLU_000445_114_67_10"/>
<keyword evidence="7" id="KW-0802">TPR repeat</keyword>
<feature type="repeat" description="TPR" evidence="7">
    <location>
        <begin position="87"/>
        <end position="120"/>
    </location>
</feature>
<dbReference type="SMART" id="SM00028">
    <property type="entry name" value="TPR"/>
    <property type="match status" value="5"/>
</dbReference>
<evidence type="ECO:0000313" key="12">
    <source>
        <dbReference type="EMBL" id="ADR20705.1"/>
    </source>
</evidence>
<evidence type="ECO:0000256" key="4">
    <source>
        <dbReference type="ARBA" id="ARBA00022679"/>
    </source>
</evidence>
<dbReference type="Pfam" id="PF13424">
    <property type="entry name" value="TPR_12"/>
    <property type="match status" value="1"/>
</dbReference>
<keyword evidence="9" id="KW-1133">Transmembrane helix</keyword>
<dbReference type="CDD" id="cd00082">
    <property type="entry name" value="HisKA"/>
    <property type="match status" value="1"/>
</dbReference>
<dbReference type="SUPFAM" id="SSF48452">
    <property type="entry name" value="TPR-like"/>
    <property type="match status" value="2"/>
</dbReference>
<dbReference type="STRING" id="643867.Ftrac_0703"/>
<dbReference type="EC" id="2.7.13.3" evidence="2"/>
<dbReference type="PANTHER" id="PTHR43711">
    <property type="entry name" value="TWO-COMPONENT HISTIDINE KINASE"/>
    <property type="match status" value="1"/>
</dbReference>
<dbReference type="InterPro" id="IPR005467">
    <property type="entry name" value="His_kinase_dom"/>
</dbReference>
<keyword evidence="9" id="KW-0472">Membrane</keyword>
<keyword evidence="4" id="KW-0808">Transferase</keyword>
<dbReference type="InterPro" id="IPR050736">
    <property type="entry name" value="Sensor_HK_Regulatory"/>
</dbReference>
<dbReference type="InterPro" id="IPR003661">
    <property type="entry name" value="HisK_dim/P_dom"/>
</dbReference>
<dbReference type="PROSITE" id="PS50109">
    <property type="entry name" value="HIS_KIN"/>
    <property type="match status" value="1"/>
</dbReference>
<evidence type="ECO:0000256" key="9">
    <source>
        <dbReference type="SAM" id="Phobius"/>
    </source>
</evidence>
<evidence type="ECO:0000256" key="10">
    <source>
        <dbReference type="SAM" id="SignalP"/>
    </source>
</evidence>
<keyword evidence="6" id="KW-0902">Two-component regulatory system</keyword>
<evidence type="ECO:0000256" key="6">
    <source>
        <dbReference type="ARBA" id="ARBA00023012"/>
    </source>
</evidence>
<evidence type="ECO:0000313" key="13">
    <source>
        <dbReference type="Proteomes" id="UP000008720"/>
    </source>
</evidence>
<evidence type="ECO:0000256" key="1">
    <source>
        <dbReference type="ARBA" id="ARBA00000085"/>
    </source>
</evidence>
<keyword evidence="13" id="KW-1185">Reference proteome</keyword>
<evidence type="ECO:0000256" key="8">
    <source>
        <dbReference type="SAM" id="Coils"/>
    </source>
</evidence>
<reference evidence="12 13" key="1">
    <citation type="journal article" date="2011" name="Stand. Genomic Sci.">
        <title>Complete genome sequence of Marivirga tractuosa type strain (H-43).</title>
        <authorList>
            <person name="Pagani I."/>
            <person name="Chertkov O."/>
            <person name="Lapidus A."/>
            <person name="Lucas S."/>
            <person name="Del Rio T.G."/>
            <person name="Tice H."/>
            <person name="Copeland A."/>
            <person name="Cheng J.F."/>
            <person name="Nolan M."/>
            <person name="Saunders E."/>
            <person name="Pitluck S."/>
            <person name="Held B."/>
            <person name="Goodwin L."/>
            <person name="Liolios K."/>
            <person name="Ovchinikova G."/>
            <person name="Ivanova N."/>
            <person name="Mavromatis K."/>
            <person name="Pati A."/>
            <person name="Chen A."/>
            <person name="Palaniappan K."/>
            <person name="Land M."/>
            <person name="Hauser L."/>
            <person name="Jeffries C.D."/>
            <person name="Detter J.C."/>
            <person name="Han C."/>
            <person name="Tapia R."/>
            <person name="Ngatchou-Djao O.D."/>
            <person name="Rohde M."/>
            <person name="Goker M."/>
            <person name="Spring S."/>
            <person name="Sikorski J."/>
            <person name="Woyke T."/>
            <person name="Bristow J."/>
            <person name="Eisen J.A."/>
            <person name="Markowitz V."/>
            <person name="Hugenholtz P."/>
            <person name="Klenk H.P."/>
            <person name="Kyrpides N.C."/>
        </authorList>
    </citation>
    <scope>NUCLEOTIDE SEQUENCE [LARGE SCALE GENOMIC DNA]</scope>
    <source>
        <strain evidence="13">ATCC 23168 / DSM 4126 / NBRC 15989 / NCIMB 1408 / VKM B-1430 / H-43</strain>
    </source>
</reference>
<keyword evidence="10" id="KW-0732">Signal</keyword>
<dbReference type="InterPro" id="IPR003594">
    <property type="entry name" value="HATPase_dom"/>
</dbReference>
<organism evidence="12 13">
    <name type="scientific">Marivirga tractuosa (strain ATCC 23168 / DSM 4126 / NBRC 15989 / NCIMB 1408 / VKM B-1430 / H-43)</name>
    <name type="common">Microscilla tractuosa</name>
    <name type="synonym">Flexibacter tractuosus</name>
    <dbReference type="NCBI Taxonomy" id="643867"/>
    <lineage>
        <taxon>Bacteria</taxon>
        <taxon>Pseudomonadati</taxon>
        <taxon>Bacteroidota</taxon>
        <taxon>Cytophagia</taxon>
        <taxon>Cytophagales</taxon>
        <taxon>Marivirgaceae</taxon>
        <taxon>Marivirga</taxon>
    </lineage>
</organism>
<dbReference type="PANTHER" id="PTHR43711:SF26">
    <property type="entry name" value="SENSOR HISTIDINE KINASE RCSC"/>
    <property type="match status" value="1"/>
</dbReference>
<dbReference type="InterPro" id="IPR036097">
    <property type="entry name" value="HisK_dim/P_sf"/>
</dbReference>
<dbReference type="GO" id="GO:0000155">
    <property type="term" value="F:phosphorelay sensor kinase activity"/>
    <property type="evidence" value="ECO:0007669"/>
    <property type="project" value="InterPro"/>
</dbReference>
<comment type="catalytic activity">
    <reaction evidence="1">
        <text>ATP + protein L-histidine = ADP + protein N-phospho-L-histidine.</text>
        <dbReference type="EC" id="2.7.13.3"/>
    </reaction>
</comment>
<feature type="domain" description="Histidine kinase" evidence="11">
    <location>
        <begin position="420"/>
        <end position="637"/>
    </location>
</feature>
<dbReference type="Proteomes" id="UP000008720">
    <property type="component" value="Chromosome"/>
</dbReference>
<proteinExistence type="predicted"/>